<gene>
    <name evidence="8" type="ORF">ACFSJC_09495</name>
</gene>
<dbReference type="PANTHER" id="PTHR33508">
    <property type="entry name" value="UPF0056 MEMBRANE PROTEIN YHCE"/>
    <property type="match status" value="1"/>
</dbReference>
<feature type="transmembrane region" description="Helical" evidence="7">
    <location>
        <begin position="190"/>
        <end position="211"/>
    </location>
</feature>
<evidence type="ECO:0000256" key="5">
    <source>
        <dbReference type="ARBA" id="ARBA00022989"/>
    </source>
</evidence>
<dbReference type="Proteomes" id="UP001597337">
    <property type="component" value="Unassembled WGS sequence"/>
</dbReference>
<name>A0ABW4Y8L9_9GAMM</name>
<dbReference type="Pfam" id="PF01914">
    <property type="entry name" value="MarC"/>
    <property type="match status" value="1"/>
</dbReference>
<feature type="transmembrane region" description="Helical" evidence="7">
    <location>
        <begin position="123"/>
        <end position="146"/>
    </location>
</feature>
<organism evidence="8 9">
    <name type="scientific">Thiorhodococcus fuscus</name>
    <dbReference type="NCBI Taxonomy" id="527200"/>
    <lineage>
        <taxon>Bacteria</taxon>
        <taxon>Pseudomonadati</taxon>
        <taxon>Pseudomonadota</taxon>
        <taxon>Gammaproteobacteria</taxon>
        <taxon>Chromatiales</taxon>
        <taxon>Chromatiaceae</taxon>
        <taxon>Thiorhodococcus</taxon>
    </lineage>
</organism>
<feature type="transmembrane region" description="Helical" evidence="7">
    <location>
        <begin position="53"/>
        <end position="79"/>
    </location>
</feature>
<evidence type="ECO:0000313" key="8">
    <source>
        <dbReference type="EMBL" id="MFD2112070.1"/>
    </source>
</evidence>
<feature type="transmembrane region" description="Helical" evidence="7">
    <location>
        <begin position="20"/>
        <end position="41"/>
    </location>
</feature>
<sequence>MDALLPHITELRHMLGHLASVFMAFFAIMNPIANTAVFLGLTADDSKQVRRRVAIKSVFAAFLLILTFVLLGKLIFGLFGITLPAFRITGGVLVALIGYQMLHGSPSSVHQPTETDQADSLETALSVAISPLAIPILAGPGTIATAMNFASTGNLGEMIVTILAFALLCLITLFFFLFGERIVSFLGQAGLNVVTRIMGLILAVIGVQMLLDGLGGAAKTLMP</sequence>
<evidence type="ECO:0000256" key="1">
    <source>
        <dbReference type="ARBA" id="ARBA00004651"/>
    </source>
</evidence>
<protein>
    <recommendedName>
        <fullName evidence="7">UPF0056 membrane protein</fullName>
    </recommendedName>
</protein>
<keyword evidence="6 7" id="KW-0472">Membrane</keyword>
<accession>A0ABW4Y8L9</accession>
<keyword evidence="3" id="KW-1003">Cell membrane</keyword>
<comment type="similarity">
    <text evidence="2 7">Belongs to the UPF0056 (MarC) family.</text>
</comment>
<proteinExistence type="inferred from homology"/>
<evidence type="ECO:0000313" key="9">
    <source>
        <dbReference type="Proteomes" id="UP001597337"/>
    </source>
</evidence>
<evidence type="ECO:0000256" key="4">
    <source>
        <dbReference type="ARBA" id="ARBA00022692"/>
    </source>
</evidence>
<comment type="subcellular location">
    <subcellularLocation>
        <location evidence="1 7">Cell membrane</location>
        <topology evidence="1 7">Multi-pass membrane protein</topology>
    </subcellularLocation>
</comment>
<evidence type="ECO:0000256" key="7">
    <source>
        <dbReference type="RuleBase" id="RU362048"/>
    </source>
</evidence>
<dbReference type="NCBIfam" id="TIGR00427">
    <property type="entry name" value="NAAT family transporter"/>
    <property type="match status" value="1"/>
</dbReference>
<dbReference type="RefSeq" id="WP_386026041.1">
    <property type="nucleotide sequence ID" value="NZ_JBHUHX010000018.1"/>
</dbReference>
<keyword evidence="9" id="KW-1185">Reference proteome</keyword>
<feature type="transmembrane region" description="Helical" evidence="7">
    <location>
        <begin position="85"/>
        <end position="102"/>
    </location>
</feature>
<evidence type="ECO:0000256" key="3">
    <source>
        <dbReference type="ARBA" id="ARBA00022475"/>
    </source>
</evidence>
<reference evidence="9" key="1">
    <citation type="journal article" date="2019" name="Int. J. Syst. Evol. Microbiol.">
        <title>The Global Catalogue of Microorganisms (GCM) 10K type strain sequencing project: providing services to taxonomists for standard genome sequencing and annotation.</title>
        <authorList>
            <consortium name="The Broad Institute Genomics Platform"/>
            <consortium name="The Broad Institute Genome Sequencing Center for Infectious Disease"/>
            <person name="Wu L."/>
            <person name="Ma J."/>
        </authorList>
    </citation>
    <scope>NUCLEOTIDE SEQUENCE [LARGE SCALE GENOMIC DNA]</scope>
    <source>
        <strain evidence="9">KACC 12597</strain>
    </source>
</reference>
<evidence type="ECO:0000256" key="2">
    <source>
        <dbReference type="ARBA" id="ARBA00009784"/>
    </source>
</evidence>
<dbReference type="EMBL" id="JBHUHX010000018">
    <property type="protein sequence ID" value="MFD2112070.1"/>
    <property type="molecule type" value="Genomic_DNA"/>
</dbReference>
<comment type="caution">
    <text evidence="8">The sequence shown here is derived from an EMBL/GenBank/DDBJ whole genome shotgun (WGS) entry which is preliminary data.</text>
</comment>
<feature type="transmembrane region" description="Helical" evidence="7">
    <location>
        <begin position="158"/>
        <end position="178"/>
    </location>
</feature>
<evidence type="ECO:0000256" key="6">
    <source>
        <dbReference type="ARBA" id="ARBA00023136"/>
    </source>
</evidence>
<keyword evidence="5 7" id="KW-1133">Transmembrane helix</keyword>
<dbReference type="InterPro" id="IPR002771">
    <property type="entry name" value="Multi_antbiot-R_MarC"/>
</dbReference>
<dbReference type="PANTHER" id="PTHR33508:SF1">
    <property type="entry name" value="UPF0056 MEMBRANE PROTEIN YHCE"/>
    <property type="match status" value="1"/>
</dbReference>
<keyword evidence="4 7" id="KW-0812">Transmembrane</keyword>